<feature type="transmembrane region" description="Helical" evidence="2">
    <location>
        <begin position="102"/>
        <end position="123"/>
    </location>
</feature>
<dbReference type="PANTHER" id="PTHR40761:SF1">
    <property type="entry name" value="CONSERVED INTEGRAL MEMBRANE ALANINE VALINE AND LEUCINE RICH PROTEIN-RELATED"/>
    <property type="match status" value="1"/>
</dbReference>
<keyword evidence="4" id="KW-1185">Reference proteome</keyword>
<feature type="transmembrane region" description="Helical" evidence="2">
    <location>
        <begin position="161"/>
        <end position="182"/>
    </location>
</feature>
<feature type="compositionally biased region" description="Low complexity" evidence="1">
    <location>
        <begin position="296"/>
        <end position="310"/>
    </location>
</feature>
<keyword evidence="2" id="KW-0812">Transmembrane</keyword>
<dbReference type="HOGENOM" id="CLU_065119_0_0_11"/>
<keyword evidence="2" id="KW-0472">Membrane</keyword>
<dbReference type="eggNOG" id="COG0697">
    <property type="taxonomic scope" value="Bacteria"/>
</dbReference>
<proteinExistence type="predicted"/>
<evidence type="ECO:0000313" key="4">
    <source>
        <dbReference type="Proteomes" id="UP000000657"/>
    </source>
</evidence>
<feature type="transmembrane region" description="Helical" evidence="2">
    <location>
        <begin position="48"/>
        <end position="68"/>
    </location>
</feature>
<feature type="transmembrane region" description="Helical" evidence="2">
    <location>
        <begin position="6"/>
        <end position="27"/>
    </location>
</feature>
<dbReference type="KEGG" id="fal:FRAAL0157"/>
<organism evidence="3 4">
    <name type="scientific">Frankia alni (strain DSM 45986 / CECT 9034 / ACN14a)</name>
    <dbReference type="NCBI Taxonomy" id="326424"/>
    <lineage>
        <taxon>Bacteria</taxon>
        <taxon>Bacillati</taxon>
        <taxon>Actinomycetota</taxon>
        <taxon>Actinomycetes</taxon>
        <taxon>Frankiales</taxon>
        <taxon>Frankiaceae</taxon>
        <taxon>Frankia</taxon>
    </lineage>
</organism>
<dbReference type="RefSeq" id="WP_011601418.1">
    <property type="nucleotide sequence ID" value="NC_008278.1"/>
</dbReference>
<dbReference type="STRING" id="326424.FRAAL0157"/>
<sequence length="322" mass="32176">MFVAYLSAFACAVCYGVGSILQSVGARRTATTAGALDPRLLVRLATQAPYLAGMGLDLIGWLLSLVAVRALPLFAVQAILVASVGVTAVLARVFLGLRLRRAQVGTLVVLGLGVVLLAVTAAPGKPRPVGSTAAVLIALGILPTALGCLWAGRALSEGRAVLALGGLSGLAFGGTALCARALEADHTLVDVVADPLSWALLVYGVVGMVAFAAALQRGSVTIAMAGQATAETVAPALIGLTLLGDHARSGSGSVAATGFVLTVLAAAWLAAHSHVEPAEVAAGLPSEAVGPDVPTAPAAAPAAAPAPAAAQSQTWRRTDRRR</sequence>
<gene>
    <name evidence="3" type="ordered locus">FRAAL0157</name>
</gene>
<keyword evidence="2" id="KW-1133">Transmembrane helix</keyword>
<evidence type="ECO:0000256" key="1">
    <source>
        <dbReference type="SAM" id="MobiDB-lite"/>
    </source>
</evidence>
<dbReference type="PANTHER" id="PTHR40761">
    <property type="entry name" value="CONSERVED INTEGRAL MEMBRANE ALANINE VALINE AND LEUCINE RICH PROTEIN-RELATED"/>
    <property type="match status" value="1"/>
</dbReference>
<reference evidence="3 4" key="1">
    <citation type="journal article" date="2007" name="Genome Res.">
        <title>Genome characteristics of facultatively symbiotic Frankia sp. strains reflect host range and host plant biogeography.</title>
        <authorList>
            <person name="Normand P."/>
            <person name="Lapierre P."/>
            <person name="Tisa L.S."/>
            <person name="Gogarten J.P."/>
            <person name="Alloisio N."/>
            <person name="Bagnarol E."/>
            <person name="Bassi C.A."/>
            <person name="Berry A.M."/>
            <person name="Bickhart D.M."/>
            <person name="Choisne N."/>
            <person name="Couloux A."/>
            <person name="Cournoyer B."/>
            <person name="Cruveiller S."/>
            <person name="Daubin V."/>
            <person name="Demange N."/>
            <person name="Francino M.P."/>
            <person name="Goltsman E."/>
            <person name="Huang Y."/>
            <person name="Kopp O.R."/>
            <person name="Labarre L."/>
            <person name="Lapidus A."/>
            <person name="Lavire C."/>
            <person name="Marechal J."/>
            <person name="Martinez M."/>
            <person name="Mastronunzio J.E."/>
            <person name="Mullin B.C."/>
            <person name="Niemann J."/>
            <person name="Pujic P."/>
            <person name="Rawnsley T."/>
            <person name="Rouy Z."/>
            <person name="Schenowitz C."/>
            <person name="Sellstedt A."/>
            <person name="Tavares F."/>
            <person name="Tomkins J.P."/>
            <person name="Vallenet D."/>
            <person name="Valverde C."/>
            <person name="Wall L.G."/>
            <person name="Wang Y."/>
            <person name="Medigue C."/>
            <person name="Benson D.R."/>
        </authorList>
    </citation>
    <scope>NUCLEOTIDE SEQUENCE [LARGE SCALE GENOMIC DNA]</scope>
    <source>
        <strain evidence="4">DSM 45986 / CECT 9034 / ACN14a</strain>
    </source>
</reference>
<dbReference type="OrthoDB" id="3837845at2"/>
<feature type="region of interest" description="Disordered" evidence="1">
    <location>
        <begin position="285"/>
        <end position="322"/>
    </location>
</feature>
<dbReference type="Proteomes" id="UP000000657">
    <property type="component" value="Chromosome"/>
</dbReference>
<protein>
    <submittedName>
        <fullName evidence="3">Integral membrane protein putative transcription factor</fullName>
    </submittedName>
</protein>
<name>Q0RUA7_FRAAA</name>
<feature type="transmembrane region" description="Helical" evidence="2">
    <location>
        <begin position="74"/>
        <end position="95"/>
    </location>
</feature>
<feature type="transmembrane region" description="Helical" evidence="2">
    <location>
        <begin position="129"/>
        <end position="149"/>
    </location>
</feature>
<dbReference type="EMBL" id="CT573213">
    <property type="protein sequence ID" value="CAJ58836.1"/>
    <property type="molecule type" value="Genomic_DNA"/>
</dbReference>
<evidence type="ECO:0000256" key="2">
    <source>
        <dbReference type="SAM" id="Phobius"/>
    </source>
</evidence>
<accession>Q0RUA7</accession>
<dbReference type="AlphaFoldDB" id="Q0RUA7"/>
<evidence type="ECO:0000313" key="3">
    <source>
        <dbReference type="EMBL" id="CAJ58836.1"/>
    </source>
</evidence>
<feature type="transmembrane region" description="Helical" evidence="2">
    <location>
        <begin position="197"/>
        <end position="215"/>
    </location>
</feature>